<evidence type="ECO:0000256" key="10">
    <source>
        <dbReference type="ARBA" id="ARBA00023180"/>
    </source>
</evidence>
<evidence type="ECO:0000256" key="19">
    <source>
        <dbReference type="PIRSR" id="PIRSR601548-8"/>
    </source>
</evidence>
<dbReference type="FunFam" id="1.10.1370.30:FF:000004">
    <property type="entry name" value="Angiotensin-converting enzyme"/>
    <property type="match status" value="1"/>
</dbReference>
<dbReference type="GO" id="GO:0006508">
    <property type="term" value="P:proteolysis"/>
    <property type="evidence" value="ECO:0007669"/>
    <property type="project" value="UniProtKB-KW"/>
</dbReference>
<feature type="active site" description="Proton acceptor 1" evidence="13">
    <location>
        <position position="378"/>
    </location>
</feature>
<dbReference type="EMBL" id="JARQWQ010000002">
    <property type="protein sequence ID" value="KAK2573744.1"/>
    <property type="molecule type" value="Genomic_DNA"/>
</dbReference>
<dbReference type="GO" id="GO:0004180">
    <property type="term" value="F:carboxypeptidase activity"/>
    <property type="evidence" value="ECO:0007669"/>
    <property type="project" value="UniProtKB-KW"/>
</dbReference>
<keyword evidence="5 22" id="KW-0732">Signal</keyword>
<evidence type="ECO:0000256" key="20">
    <source>
        <dbReference type="PROSITE-ProRule" id="PRU01355"/>
    </source>
</evidence>
<comment type="caution">
    <text evidence="20">Lacks conserved residue(s) required for the propagation of feature annotation.</text>
</comment>
<dbReference type="AlphaFoldDB" id="A0AAD9R657"/>
<feature type="glycosylation site" description="N-linked (GlcNAc...) asparagine; partial" evidence="14">
    <location>
        <position position="333"/>
    </location>
</feature>
<feature type="disulfide bond" evidence="18">
    <location>
        <begin position="347"/>
        <end position="364"/>
    </location>
</feature>
<keyword evidence="10 14" id="KW-0325">Glycoprotein</keyword>
<keyword evidence="7 17" id="KW-0862">Zinc</keyword>
<dbReference type="PROSITE" id="PS52011">
    <property type="entry name" value="PEPTIDASE_M2"/>
    <property type="match status" value="1"/>
</dbReference>
<comment type="similarity">
    <text evidence="1 20 21">Belongs to the peptidase M2 family.</text>
</comment>
<evidence type="ECO:0000256" key="18">
    <source>
        <dbReference type="PIRSR" id="PIRSR601548-4"/>
    </source>
</evidence>
<evidence type="ECO:0000256" key="2">
    <source>
        <dbReference type="ARBA" id="ARBA00022645"/>
    </source>
</evidence>
<keyword evidence="6 21" id="KW-0378">Hydrolase</keyword>
<comment type="catalytic activity">
    <reaction evidence="11">
        <text>Release of a C-terminal dipeptide, oligopeptide-|-Xaa-Yaa, when Xaa is not Pro, and Yaa is neither Asp nor Glu. Thus, conversion of angiotensin I to angiotensin II, with increase in vasoconstrictor activity, but no action on angiotensin II.</text>
        <dbReference type="EC" id="3.4.15.1"/>
    </reaction>
</comment>
<feature type="disulfide bond" evidence="18">
    <location>
        <begin position="144"/>
        <end position="155"/>
    </location>
</feature>
<reference evidence="23" key="2">
    <citation type="journal article" date="2023" name="Science">
        <title>Genomic signatures of disease resistance in endangered staghorn corals.</title>
        <authorList>
            <person name="Vollmer S.V."/>
            <person name="Selwyn J.D."/>
            <person name="Despard B.A."/>
            <person name="Roesel C.L."/>
        </authorList>
    </citation>
    <scope>NUCLEOTIDE SEQUENCE</scope>
    <source>
        <strain evidence="23">K2</strain>
    </source>
</reference>
<evidence type="ECO:0000256" key="7">
    <source>
        <dbReference type="ARBA" id="ARBA00022833"/>
    </source>
</evidence>
<dbReference type="PRINTS" id="PR00791">
    <property type="entry name" value="PEPDIPTASEA"/>
</dbReference>
<evidence type="ECO:0000256" key="8">
    <source>
        <dbReference type="ARBA" id="ARBA00023049"/>
    </source>
</evidence>
<dbReference type="EC" id="3.4.-.-" evidence="21"/>
<comment type="caution">
    <text evidence="23">The sequence shown here is derived from an EMBL/GenBank/DDBJ whole genome shotgun (WGS) entry which is preliminary data.</text>
</comment>
<keyword evidence="8 21" id="KW-0482">Metalloprotease</keyword>
<evidence type="ECO:0000256" key="1">
    <source>
        <dbReference type="ARBA" id="ARBA00008139"/>
    </source>
</evidence>
<feature type="binding site" evidence="16">
    <location>
        <position position="221"/>
    </location>
    <ligand>
        <name>chloride</name>
        <dbReference type="ChEBI" id="CHEBI:17996"/>
        <label>1</label>
    </ligand>
</feature>
<feature type="active site" description="Proton acceptor 2" evidence="15">
    <location>
        <position position="378"/>
    </location>
</feature>
<dbReference type="GO" id="GO:0046872">
    <property type="term" value="F:metal ion binding"/>
    <property type="evidence" value="ECO:0007669"/>
    <property type="project" value="UniProtKB-KW"/>
</dbReference>
<evidence type="ECO:0000256" key="21">
    <source>
        <dbReference type="RuleBase" id="RU361144"/>
    </source>
</evidence>
<evidence type="ECO:0000256" key="14">
    <source>
        <dbReference type="PIRSR" id="PIRSR601548-10"/>
    </source>
</evidence>
<evidence type="ECO:0000256" key="4">
    <source>
        <dbReference type="ARBA" id="ARBA00022723"/>
    </source>
</evidence>
<feature type="signal peptide" evidence="22">
    <location>
        <begin position="1"/>
        <end position="20"/>
    </location>
</feature>
<accession>A0AAD9R657</accession>
<feature type="glycosylation site" description="N-linked (GlcNAc...) (complex) asparagine" evidence="14">
    <location>
        <position position="103"/>
    </location>
</feature>
<feature type="binding site" evidence="17">
    <location>
        <position position="405"/>
    </location>
    <ligand>
        <name>Zn(2+)</name>
        <dbReference type="ChEBI" id="CHEBI:29105"/>
        <label>1</label>
        <note>catalytic</note>
    </ligand>
</feature>
<dbReference type="GO" id="GO:0016020">
    <property type="term" value="C:membrane"/>
    <property type="evidence" value="ECO:0007669"/>
    <property type="project" value="InterPro"/>
</dbReference>
<dbReference type="Pfam" id="PF01401">
    <property type="entry name" value="Peptidase_M2"/>
    <property type="match status" value="1"/>
</dbReference>
<dbReference type="GO" id="GO:0008241">
    <property type="term" value="F:peptidyl-dipeptidase activity"/>
    <property type="evidence" value="ECO:0007669"/>
    <property type="project" value="UniProtKB-EC"/>
</dbReference>
<feature type="disulfide bond" evidence="18">
    <location>
        <begin position="532"/>
        <end position="544"/>
    </location>
</feature>
<feature type="binding site" evidence="19">
    <location>
        <position position="377"/>
    </location>
    <ligand>
        <name>Zn(2+)</name>
        <dbReference type="ChEBI" id="CHEBI:29105"/>
        <label>2</label>
        <note>catalytic</note>
    </ligand>
</feature>
<keyword evidence="2 21" id="KW-0121">Carboxypeptidase</keyword>
<feature type="binding site" evidence="19">
    <location>
        <position position="405"/>
    </location>
    <ligand>
        <name>Zn(2+)</name>
        <dbReference type="ChEBI" id="CHEBI:29105"/>
        <label>2</label>
        <note>catalytic</note>
    </ligand>
</feature>
<feature type="binding site" evidence="19">
    <location>
        <position position="381"/>
    </location>
    <ligand>
        <name>Zn(2+)</name>
        <dbReference type="ChEBI" id="CHEBI:29105"/>
        <label>2</label>
        <note>catalytic</note>
    </ligand>
</feature>
<feature type="active site" description="Proton donor 2" evidence="15">
    <location>
        <position position="507"/>
    </location>
</feature>
<evidence type="ECO:0000256" key="6">
    <source>
        <dbReference type="ARBA" id="ARBA00022801"/>
    </source>
</evidence>
<sequence length="733" mass="83390">MGLWIFTVPFFSLWSVTCYCTDLQNVSMPVFKNYSAIATDFLNNFEAEATKISVGESESAWKYETHLTETNREFSVFSTTFAKAFYLKASENASGIRDMDLSNDMARQIRIIRRNAFPKSPKDTKLIEDLISNMTKIYSSGKVCKQHNTTNTTQCFDLDPDLFSLMGNSRDYDELLWAWKGWRDAVGPPMRLLYQKLVVLLNEGASKHGWGDFGNFQRSEYEMGNDFQSAINKLWNDLRPLYQELHAYVRYKLRKKYPQVPENGSIQAHLLGNMWAQDWSSINDLVKPYHKVPSLYVTPNLIKQQYTPLKMFKLAQSFFVSLGLDPMPHSFWNRSLITKPKNKKVVCHPSAWDFGKGDVRIKMCTVVNQENLITIHHEMGHCEYFLAYKDLPYAYRSGANPGFHEAIGDTIALSVENPKHLKSVGLLYAVGENKEADINFLLEQALLRVANLPFTFLVDQWRWKVFSGSITPSNYNSEWWRLRMRYQGVKAPVPRTEQDFDPGAKFHVSANYPYISYFVSLILQFQFHRALCNTAKHSGPLHACSIYKSKEAGQKFREMLAAGRSRPWPQTLYHLTGERAMTAGAMLEYFAPLQEWLINYRIKKGYPIGWKKRKLQTSSMQTNGARKTLSSSTSLLQNVNTEALANNSQSVNLTSSGNKSSADVTFPEVKNSDDTINLGKPDLKAALAAMGPTLKASEPTRGKSNTLLDPKSAILGSKPMFVPNKIMDQLDLG</sequence>
<keyword evidence="4 17" id="KW-0479">Metal-binding</keyword>
<gene>
    <name evidence="23" type="ORF">P5673_001433</name>
</gene>
<feature type="active site" description="Proton donor 1" evidence="13">
    <location>
        <position position="507"/>
    </location>
</feature>
<protein>
    <recommendedName>
        <fullName evidence="12 21">Angiotensin-converting enzyme</fullName>
        <ecNumber evidence="21">3.4.-.-</ecNumber>
    </recommendedName>
</protein>
<dbReference type="CDD" id="cd06461">
    <property type="entry name" value="M2_ACE"/>
    <property type="match status" value="1"/>
</dbReference>
<dbReference type="PANTHER" id="PTHR10514">
    <property type="entry name" value="ANGIOTENSIN-CONVERTING ENZYME"/>
    <property type="match status" value="1"/>
</dbReference>
<evidence type="ECO:0000256" key="11">
    <source>
        <dbReference type="ARBA" id="ARBA00036868"/>
    </source>
</evidence>
<evidence type="ECO:0000313" key="23">
    <source>
        <dbReference type="EMBL" id="KAK2573744.1"/>
    </source>
</evidence>
<organism evidence="23 24">
    <name type="scientific">Acropora cervicornis</name>
    <name type="common">Staghorn coral</name>
    <dbReference type="NCBI Taxonomy" id="6130"/>
    <lineage>
        <taxon>Eukaryota</taxon>
        <taxon>Metazoa</taxon>
        <taxon>Cnidaria</taxon>
        <taxon>Anthozoa</taxon>
        <taxon>Hexacorallia</taxon>
        <taxon>Scleractinia</taxon>
        <taxon>Astrocoeniina</taxon>
        <taxon>Acroporidae</taxon>
        <taxon>Acropora</taxon>
    </lineage>
</organism>
<evidence type="ECO:0000256" key="17">
    <source>
        <dbReference type="PIRSR" id="PIRSR601548-3"/>
    </source>
</evidence>
<feature type="binding site" evidence="17">
    <location>
        <position position="381"/>
    </location>
    <ligand>
        <name>Zn(2+)</name>
        <dbReference type="ChEBI" id="CHEBI:29105"/>
        <label>1</label>
        <note>catalytic</note>
    </ligand>
</feature>
<keyword evidence="3 21" id="KW-0645">Protease</keyword>
<dbReference type="SUPFAM" id="SSF55486">
    <property type="entry name" value="Metalloproteases ('zincins'), catalytic domain"/>
    <property type="match status" value="1"/>
</dbReference>
<proteinExistence type="inferred from homology"/>
<evidence type="ECO:0000256" key="22">
    <source>
        <dbReference type="SAM" id="SignalP"/>
    </source>
</evidence>
<keyword evidence="9 18" id="KW-1015">Disulfide bond</keyword>
<dbReference type="GO" id="GO:0008237">
    <property type="term" value="F:metallopeptidase activity"/>
    <property type="evidence" value="ECO:0007669"/>
    <property type="project" value="UniProtKB-KW"/>
</dbReference>
<feature type="binding site" evidence="17">
    <location>
        <position position="377"/>
    </location>
    <ligand>
        <name>Zn(2+)</name>
        <dbReference type="ChEBI" id="CHEBI:29105"/>
        <label>1</label>
        <note>catalytic</note>
    </ligand>
</feature>
<dbReference type="PANTHER" id="PTHR10514:SF27">
    <property type="entry name" value="ANGIOTENSIN-CONVERTING ENZYME"/>
    <property type="match status" value="1"/>
</dbReference>
<comment type="cofactor">
    <cofactor evidence="21">
        <name>Zn(2+)</name>
        <dbReference type="ChEBI" id="CHEBI:29105"/>
    </cofactor>
    <text evidence="21">Binds 1 zinc ion per subunit.</text>
</comment>
<feature type="chain" id="PRO_5041950182" description="Angiotensin-converting enzyme" evidence="22">
    <location>
        <begin position="21"/>
        <end position="733"/>
    </location>
</feature>
<evidence type="ECO:0000256" key="5">
    <source>
        <dbReference type="ARBA" id="ARBA00022729"/>
    </source>
</evidence>
<name>A0AAD9R657_ACRCE</name>
<dbReference type="Gene3D" id="1.10.1370.30">
    <property type="match status" value="2"/>
</dbReference>
<evidence type="ECO:0000256" key="12">
    <source>
        <dbReference type="ARBA" id="ARBA00039858"/>
    </source>
</evidence>
<evidence type="ECO:0000256" key="9">
    <source>
        <dbReference type="ARBA" id="ARBA00023157"/>
    </source>
</evidence>
<reference evidence="23" key="1">
    <citation type="journal article" date="2023" name="G3 (Bethesda)">
        <title>Whole genome assembly and annotation of the endangered Caribbean coral Acropora cervicornis.</title>
        <authorList>
            <person name="Selwyn J.D."/>
            <person name="Vollmer S.V."/>
        </authorList>
    </citation>
    <scope>NUCLEOTIDE SEQUENCE</scope>
    <source>
        <strain evidence="23">K2</strain>
    </source>
</reference>
<evidence type="ECO:0000256" key="3">
    <source>
        <dbReference type="ARBA" id="ARBA00022670"/>
    </source>
</evidence>
<evidence type="ECO:0000256" key="16">
    <source>
        <dbReference type="PIRSR" id="PIRSR601548-2"/>
    </source>
</evidence>
<dbReference type="Proteomes" id="UP001249851">
    <property type="component" value="Unassembled WGS sequence"/>
</dbReference>
<evidence type="ECO:0000256" key="13">
    <source>
        <dbReference type="PIRSR" id="PIRSR601548-1"/>
    </source>
</evidence>
<dbReference type="InterPro" id="IPR001548">
    <property type="entry name" value="Peptidase_M2"/>
</dbReference>
<keyword evidence="24" id="KW-1185">Reference proteome</keyword>
<evidence type="ECO:0000256" key="15">
    <source>
        <dbReference type="PIRSR" id="PIRSR601548-11"/>
    </source>
</evidence>
<evidence type="ECO:0000313" key="24">
    <source>
        <dbReference type="Proteomes" id="UP001249851"/>
    </source>
</evidence>